<dbReference type="InterPro" id="IPR034016">
    <property type="entry name" value="M1_APN-typ"/>
</dbReference>
<comment type="catalytic activity">
    <reaction evidence="1">
        <text>Release of an N-terminal amino acid, Xaa-|-Yaa- from a peptide, amide or arylamide. Xaa is preferably Ala, but may be most amino acids including Pro (slow action). When a terminal hydrophobic residue is followed by a prolyl residue, the two may be released as an intact Xaa-Pro dipeptide.</text>
        <dbReference type="EC" id="3.4.11.2"/>
    </reaction>
</comment>
<comment type="similarity">
    <text evidence="2 9">Belongs to the peptidase M1 family.</text>
</comment>
<dbReference type="EC" id="3.4.11.-" evidence="9"/>
<keyword evidence="6 9" id="KW-0378">Hydrolase</keyword>
<evidence type="ECO:0000256" key="9">
    <source>
        <dbReference type="RuleBase" id="RU364040"/>
    </source>
</evidence>
<dbReference type="PANTHER" id="PTHR11533:SF174">
    <property type="entry name" value="PUROMYCIN-SENSITIVE AMINOPEPTIDASE-RELATED"/>
    <property type="match status" value="1"/>
</dbReference>
<evidence type="ECO:0000256" key="8">
    <source>
        <dbReference type="ARBA" id="ARBA00023049"/>
    </source>
</evidence>
<evidence type="ECO:0000256" key="2">
    <source>
        <dbReference type="ARBA" id="ARBA00010136"/>
    </source>
</evidence>
<evidence type="ECO:0000256" key="3">
    <source>
        <dbReference type="ARBA" id="ARBA00022438"/>
    </source>
</evidence>
<dbReference type="Gene3D" id="1.25.50.20">
    <property type="match status" value="1"/>
</dbReference>
<dbReference type="Gene3D" id="1.10.390.10">
    <property type="entry name" value="Neutral Protease Domain 2"/>
    <property type="match status" value="1"/>
</dbReference>
<organism evidence="14 15">
    <name type="scientific">Robbsia betulipollinis</name>
    <dbReference type="NCBI Taxonomy" id="2981849"/>
    <lineage>
        <taxon>Bacteria</taxon>
        <taxon>Pseudomonadati</taxon>
        <taxon>Pseudomonadota</taxon>
        <taxon>Betaproteobacteria</taxon>
        <taxon>Burkholderiales</taxon>
        <taxon>Burkholderiaceae</taxon>
        <taxon>Robbsia</taxon>
    </lineage>
</organism>
<dbReference type="InterPro" id="IPR014782">
    <property type="entry name" value="Peptidase_M1_dom"/>
</dbReference>
<evidence type="ECO:0000256" key="4">
    <source>
        <dbReference type="ARBA" id="ARBA00022670"/>
    </source>
</evidence>
<dbReference type="RefSeq" id="WP_267846703.1">
    <property type="nucleotide sequence ID" value="NZ_JAPMXC010000001.1"/>
</dbReference>
<proteinExistence type="inferred from homology"/>
<dbReference type="CDD" id="cd09601">
    <property type="entry name" value="M1_APN-Q_like"/>
    <property type="match status" value="1"/>
</dbReference>
<keyword evidence="7 9" id="KW-0862">Zinc</keyword>
<protein>
    <recommendedName>
        <fullName evidence="9">Aminopeptidase</fullName>
        <ecNumber evidence="9">3.4.11.-</ecNumber>
    </recommendedName>
</protein>
<dbReference type="InterPro" id="IPR001930">
    <property type="entry name" value="Peptidase_M1"/>
</dbReference>
<dbReference type="Pfam" id="PF11838">
    <property type="entry name" value="ERAP1_C"/>
    <property type="match status" value="1"/>
</dbReference>
<evidence type="ECO:0000256" key="5">
    <source>
        <dbReference type="ARBA" id="ARBA00022723"/>
    </source>
</evidence>
<evidence type="ECO:0000259" key="13">
    <source>
        <dbReference type="Pfam" id="PF17900"/>
    </source>
</evidence>
<sequence>MTAVDTSRCKPSFPLSSRTRFIGAALLTLAAQAAGAATPDDSPPLGQLPDWAAPLSYKLDFRIDPHAARFDGTTTIALDLRRPADHLWLHASKLDVHSATLTDAAGKRTAVTLTNANASQGVAEVHFPRLMPAGRFTLRFAYSAPLEKGLDGLYRVDFAGHSYAMTQMESISARNVFPSFDEPRFKTPYTLTIAAPARERIIANTPEIAERAPQTGWREVTFAPTRPLPTYLVAFAVGPWDLVRGPTIAPSPWRSAPIPLQGVTTAGEGARIDHILGETPAIIASLENYFAFGYPFGKIALLAAPDFSAGAMENPGLVTFRDFLLLSDANTPKGLLRDSFVTVAHELSHQWNGDTVTMAWWDDLWLNEAFATWMQSKITEQVHPEYRIALDDMAGTARAMSEDSLAAARQIRQPITDNSDIDSAFDGITYQKGAAVLRMFEKLAGETPFRDGVRQYLKAHAFSTAGAADLISAIQAQTPYGERYGAAFRSFIDQPGVPLLTTRLVTRDGQVMLNVTQQRYLPLGSNADARRVWGLPVCVRYGVGDASGTTSKTKCELVSDAQGSIVLDGANASSWYMPNADAAGYYQFEQADDDRHRLHDHLAALSDLEKLAYARAIAAGFQRGDLPSAVVLETAAALAASPTRQVSTALMGSASWLYLHAAGDAQRAHVRDVAIQAWMPAMTRLGYAARPQDSEDDALLRATLLGFFALDLKVPEVRQALLAQSDPAFAHPVDGHPDLAALDANTRDVVLAVAVQERGDAAITPLADALGTVTDAAQRLSLLHALGAAVPSEHANRVMDLMLDPRVKTGELAQLLRNTDAGPASNAAIWSWYTAHADAVAKRSDGWMTLRLPQLFGARGCTAEDAARVGAQFNGASVAPSAGLARSVRKVQEQIGSCAALVAKMTAE</sequence>
<dbReference type="SUPFAM" id="SSF63737">
    <property type="entry name" value="Leukotriene A4 hydrolase N-terminal domain"/>
    <property type="match status" value="1"/>
</dbReference>
<comment type="cofactor">
    <cofactor evidence="9">
        <name>Zn(2+)</name>
        <dbReference type="ChEBI" id="CHEBI:29105"/>
    </cofactor>
    <text evidence="9">Binds 1 zinc ion per subunit.</text>
</comment>
<dbReference type="EMBL" id="JAPMXC010000001">
    <property type="protein sequence ID" value="MCY0387012.1"/>
    <property type="molecule type" value="Genomic_DNA"/>
</dbReference>
<name>A0ABT3ZKN1_9BURK</name>
<reference evidence="14" key="1">
    <citation type="submission" date="2022-11" db="EMBL/GenBank/DDBJ databases">
        <title>Robbsia betulipollinis sp. nov., isolated from pollen of birch (Betula pendula).</title>
        <authorList>
            <person name="Shi H."/>
            <person name="Ambika Manirajan B."/>
            <person name="Ratering S."/>
            <person name="Geissler-Plaum R."/>
            <person name="Schnell S."/>
        </authorList>
    </citation>
    <scope>NUCLEOTIDE SEQUENCE</scope>
    <source>
        <strain evidence="14">Bb-Pol-6</strain>
    </source>
</reference>
<keyword evidence="3 9" id="KW-0031">Aminopeptidase</keyword>
<evidence type="ECO:0000313" key="15">
    <source>
        <dbReference type="Proteomes" id="UP001082899"/>
    </source>
</evidence>
<keyword evidence="15" id="KW-1185">Reference proteome</keyword>
<feature type="domain" description="ERAP1-like C-terminal" evidence="12">
    <location>
        <begin position="575"/>
        <end position="895"/>
    </location>
</feature>
<evidence type="ECO:0000259" key="11">
    <source>
        <dbReference type="Pfam" id="PF01433"/>
    </source>
</evidence>
<dbReference type="PANTHER" id="PTHR11533">
    <property type="entry name" value="PROTEASE M1 ZINC METALLOPROTEASE"/>
    <property type="match status" value="1"/>
</dbReference>
<keyword evidence="10" id="KW-0732">Signal</keyword>
<dbReference type="Gene3D" id="2.60.40.1730">
    <property type="entry name" value="tricorn interacting facor f3 domain"/>
    <property type="match status" value="1"/>
</dbReference>
<keyword evidence="4 9" id="KW-0645">Protease</keyword>
<dbReference type="InterPro" id="IPR045357">
    <property type="entry name" value="Aminopeptidase_N-like_N"/>
</dbReference>
<feature type="domain" description="Aminopeptidase N-like N-terminal" evidence="13">
    <location>
        <begin position="54"/>
        <end position="232"/>
    </location>
</feature>
<dbReference type="Pfam" id="PF01433">
    <property type="entry name" value="Peptidase_M1"/>
    <property type="match status" value="1"/>
</dbReference>
<feature type="chain" id="PRO_5047097797" description="Aminopeptidase" evidence="10">
    <location>
        <begin position="37"/>
        <end position="908"/>
    </location>
</feature>
<dbReference type="SUPFAM" id="SSF55486">
    <property type="entry name" value="Metalloproteases ('zincins'), catalytic domain"/>
    <property type="match status" value="1"/>
</dbReference>
<dbReference type="InterPro" id="IPR042097">
    <property type="entry name" value="Aminopeptidase_N-like_N_sf"/>
</dbReference>
<feature type="signal peptide" evidence="10">
    <location>
        <begin position="1"/>
        <end position="36"/>
    </location>
</feature>
<evidence type="ECO:0000259" key="12">
    <source>
        <dbReference type="Pfam" id="PF11838"/>
    </source>
</evidence>
<evidence type="ECO:0000313" key="14">
    <source>
        <dbReference type="EMBL" id="MCY0387012.1"/>
    </source>
</evidence>
<evidence type="ECO:0000256" key="1">
    <source>
        <dbReference type="ARBA" id="ARBA00000098"/>
    </source>
</evidence>
<dbReference type="InterPro" id="IPR027268">
    <property type="entry name" value="Peptidase_M4/M1_CTD_sf"/>
</dbReference>
<accession>A0ABT3ZKN1</accession>
<dbReference type="InterPro" id="IPR024571">
    <property type="entry name" value="ERAP1-like_C_dom"/>
</dbReference>
<dbReference type="Pfam" id="PF17900">
    <property type="entry name" value="Peptidase_M1_N"/>
    <property type="match status" value="1"/>
</dbReference>
<keyword evidence="8 9" id="KW-0482">Metalloprotease</keyword>
<comment type="caution">
    <text evidence="14">The sequence shown here is derived from an EMBL/GenBank/DDBJ whole genome shotgun (WGS) entry which is preliminary data.</text>
</comment>
<evidence type="ECO:0000256" key="6">
    <source>
        <dbReference type="ARBA" id="ARBA00022801"/>
    </source>
</evidence>
<feature type="domain" description="Peptidase M1 membrane alanine aminopeptidase" evidence="11">
    <location>
        <begin position="278"/>
        <end position="477"/>
    </location>
</feature>
<evidence type="ECO:0000256" key="10">
    <source>
        <dbReference type="SAM" id="SignalP"/>
    </source>
</evidence>
<keyword evidence="5 9" id="KW-0479">Metal-binding</keyword>
<gene>
    <name evidence="14" type="ORF">OVY01_07140</name>
</gene>
<dbReference type="Proteomes" id="UP001082899">
    <property type="component" value="Unassembled WGS sequence"/>
</dbReference>
<dbReference type="PRINTS" id="PR00756">
    <property type="entry name" value="ALADIPTASE"/>
</dbReference>
<evidence type="ECO:0000256" key="7">
    <source>
        <dbReference type="ARBA" id="ARBA00022833"/>
    </source>
</evidence>
<dbReference type="InterPro" id="IPR050344">
    <property type="entry name" value="Peptidase_M1_aminopeptidases"/>
</dbReference>